<reference evidence="1 2" key="1">
    <citation type="submission" date="2020-08" db="EMBL/GenBank/DDBJ databases">
        <title>Genomic Encyclopedia of Type Strains, Phase III (KMG-III): the genomes of soil and plant-associated and newly described type strains.</title>
        <authorList>
            <person name="Whitman W."/>
        </authorList>
    </citation>
    <scope>NUCLEOTIDE SEQUENCE [LARGE SCALE GENOMIC DNA]</scope>
    <source>
        <strain evidence="1 2">CECT 8897</strain>
    </source>
</reference>
<evidence type="ECO:0008006" key="3">
    <source>
        <dbReference type="Google" id="ProtNLM"/>
    </source>
</evidence>
<dbReference type="RefSeq" id="WP_183440212.1">
    <property type="nucleotide sequence ID" value="NZ_JACHXD010000003.1"/>
</dbReference>
<dbReference type="Proteomes" id="UP000541535">
    <property type="component" value="Unassembled WGS sequence"/>
</dbReference>
<name>A0A7W5B845_9BURK</name>
<protein>
    <recommendedName>
        <fullName evidence="3">Entry exclusion lipoprotein TrbK</fullName>
    </recommendedName>
</protein>
<evidence type="ECO:0000313" key="2">
    <source>
        <dbReference type="Proteomes" id="UP000541535"/>
    </source>
</evidence>
<organism evidence="1 2">
    <name type="scientific">Pseudoduganella violacea</name>
    <dbReference type="NCBI Taxonomy" id="1715466"/>
    <lineage>
        <taxon>Bacteria</taxon>
        <taxon>Pseudomonadati</taxon>
        <taxon>Pseudomonadota</taxon>
        <taxon>Betaproteobacteria</taxon>
        <taxon>Burkholderiales</taxon>
        <taxon>Oxalobacteraceae</taxon>
        <taxon>Telluria group</taxon>
        <taxon>Pseudoduganella</taxon>
    </lineage>
</organism>
<proteinExistence type="predicted"/>
<gene>
    <name evidence="1" type="ORF">FHS03_001304</name>
</gene>
<dbReference type="AlphaFoldDB" id="A0A7W5B845"/>
<accession>A0A7W5B845</accession>
<dbReference type="EMBL" id="JACHXD010000003">
    <property type="protein sequence ID" value="MBB3118273.1"/>
    <property type="molecule type" value="Genomic_DNA"/>
</dbReference>
<sequence length="68" mass="7331">MKSKPFLLLCAISVVLVIVRFKTGTPPDQIEVSTTNCSEDAIKSIPDVTARSVLAARCAKEKANKPQT</sequence>
<evidence type="ECO:0000313" key="1">
    <source>
        <dbReference type="EMBL" id="MBB3118273.1"/>
    </source>
</evidence>
<comment type="caution">
    <text evidence="1">The sequence shown here is derived from an EMBL/GenBank/DDBJ whole genome shotgun (WGS) entry which is preliminary data.</text>
</comment>
<keyword evidence="2" id="KW-1185">Reference proteome</keyword>